<proteinExistence type="predicted"/>
<dbReference type="AlphaFoldDB" id="A0A7S2PEX4"/>
<accession>A0A7S2PEX4</accession>
<reference evidence="1" key="1">
    <citation type="submission" date="2021-01" db="EMBL/GenBank/DDBJ databases">
        <authorList>
            <person name="Corre E."/>
            <person name="Pelletier E."/>
            <person name="Niang G."/>
            <person name="Scheremetjew M."/>
            <person name="Finn R."/>
            <person name="Kale V."/>
            <person name="Holt S."/>
            <person name="Cochrane G."/>
            <person name="Meng A."/>
            <person name="Brown T."/>
            <person name="Cohen L."/>
        </authorList>
    </citation>
    <scope>NUCLEOTIDE SEQUENCE</scope>
    <source>
        <strain evidence="1">B650</strain>
    </source>
</reference>
<evidence type="ECO:0000313" key="1">
    <source>
        <dbReference type="EMBL" id="CAD9592996.1"/>
    </source>
</evidence>
<dbReference type="EMBL" id="HBGY01022251">
    <property type="protein sequence ID" value="CAD9592996.1"/>
    <property type="molecule type" value="Transcribed_RNA"/>
</dbReference>
<organism evidence="1">
    <name type="scientific">Leptocylindrus danicus</name>
    <dbReference type="NCBI Taxonomy" id="163516"/>
    <lineage>
        <taxon>Eukaryota</taxon>
        <taxon>Sar</taxon>
        <taxon>Stramenopiles</taxon>
        <taxon>Ochrophyta</taxon>
        <taxon>Bacillariophyta</taxon>
        <taxon>Coscinodiscophyceae</taxon>
        <taxon>Chaetocerotophycidae</taxon>
        <taxon>Leptocylindrales</taxon>
        <taxon>Leptocylindraceae</taxon>
        <taxon>Leptocylindrus</taxon>
    </lineage>
</organism>
<dbReference type="SUPFAM" id="SSF53448">
    <property type="entry name" value="Nucleotide-diphospho-sugar transferases"/>
    <property type="match status" value="1"/>
</dbReference>
<gene>
    <name evidence="1" type="ORF">LDAN0321_LOCUS14055</name>
</gene>
<sequence length="204" mass="23385">MIREYPNISFIFKSKLRKGHAESLNYILRAVQTRYLLYLEDDWLLLSNVTSVISDAMTVLQNENENTPVAQVLFNDQSSRDCAEGKESCSQSKFKGGAGWCRVANSVGYKVEYIEHEFGIAYLEHQFSYWPGFSLNPAIWDLERMENAMGRLEFAENDTQFEQSFALKAMDAGLTFAHLPQVNFRHTGTSISSYVLNGQQRPWD</sequence>
<evidence type="ECO:0008006" key="2">
    <source>
        <dbReference type="Google" id="ProtNLM"/>
    </source>
</evidence>
<name>A0A7S2PEX4_9STRA</name>
<dbReference type="InterPro" id="IPR029044">
    <property type="entry name" value="Nucleotide-diphossugar_trans"/>
</dbReference>
<protein>
    <recommendedName>
        <fullName evidence="2">Glycosyltransferase 2-like domain-containing protein</fullName>
    </recommendedName>
</protein>